<dbReference type="Pfam" id="PF04376">
    <property type="entry name" value="ATE_N"/>
    <property type="match status" value="1"/>
</dbReference>
<dbReference type="EC" id="2.3.2.8" evidence="5"/>
<dbReference type="InterPro" id="IPR007472">
    <property type="entry name" value="N-end_Aminoacyl_Trfase_C"/>
</dbReference>
<keyword evidence="4 5" id="KW-0012">Acyltransferase</keyword>
<dbReference type="InterPro" id="IPR007471">
    <property type="entry name" value="N-end_Aminoacyl_Trfase_N"/>
</dbReference>
<keyword evidence="2 5" id="KW-0808">Transferase</keyword>
<evidence type="ECO:0000256" key="4">
    <source>
        <dbReference type="ARBA" id="ARBA00023315"/>
    </source>
</evidence>
<dbReference type="Pfam" id="PF04377">
    <property type="entry name" value="ATE_C"/>
    <property type="match status" value="1"/>
</dbReference>
<dbReference type="OrthoDB" id="74183at2759"/>
<dbReference type="GO" id="GO:0005737">
    <property type="term" value="C:cytoplasm"/>
    <property type="evidence" value="ECO:0007669"/>
    <property type="project" value="TreeGrafter"/>
</dbReference>
<dbReference type="InterPro" id="IPR017137">
    <property type="entry name" value="Arg-tRNA-P_Trfase_1_euk"/>
</dbReference>
<dbReference type="InterPro" id="IPR016181">
    <property type="entry name" value="Acyl_CoA_acyltransferase"/>
</dbReference>
<evidence type="ECO:0000313" key="8">
    <source>
        <dbReference type="EMBL" id="KAF7301376.1"/>
    </source>
</evidence>
<dbReference type="SUPFAM" id="SSF55729">
    <property type="entry name" value="Acyl-CoA N-acyltransferases (Nat)"/>
    <property type="match status" value="1"/>
</dbReference>
<evidence type="ECO:0000259" key="6">
    <source>
        <dbReference type="Pfam" id="PF04376"/>
    </source>
</evidence>
<reference evidence="8" key="1">
    <citation type="submission" date="2020-05" db="EMBL/GenBank/DDBJ databases">
        <title>Mycena genomes resolve the evolution of fungal bioluminescence.</title>
        <authorList>
            <person name="Tsai I.J."/>
        </authorList>
    </citation>
    <scope>NUCLEOTIDE SEQUENCE</scope>
    <source>
        <strain evidence="8">171206Taipei</strain>
    </source>
</reference>
<evidence type="ECO:0000259" key="7">
    <source>
        <dbReference type="Pfam" id="PF04377"/>
    </source>
</evidence>
<dbReference type="GeneID" id="59346248"/>
<proteinExistence type="inferred from homology"/>
<dbReference type="PIRSF" id="PIRSF037207">
    <property type="entry name" value="ATE1_euk"/>
    <property type="match status" value="1"/>
</dbReference>
<protein>
    <recommendedName>
        <fullName evidence="5">Arginyl-tRNA--protein transferase 1</fullName>
        <shortName evidence="5">Arginyltransferase 1</shortName>
        <shortName evidence="5">R-transferase 1</shortName>
        <ecNumber evidence="5">2.3.2.8</ecNumber>
    </recommendedName>
    <alternativeName>
        <fullName evidence="5">Arginine-tRNA--protein transferase 1</fullName>
    </alternativeName>
</protein>
<dbReference type="EMBL" id="JACAZF010000006">
    <property type="protein sequence ID" value="KAF7301376.1"/>
    <property type="molecule type" value="Genomic_DNA"/>
</dbReference>
<sequence>MLTLVSPAGPSNSTCGYCSPPGVRSAEKTFAQKCGLVGLQMSVTVYKQLIDRGFRRSGKFRRTWCYLPNLPKSCCPLYTIRLDVSEFKLSKSKRKLVNRWNKFILGGKQPTEKEFVLTTTIHAAENDSQSSDHKFEVILEPASYSDDKFKLFCKYQEIIHHDPKNTPSSFRRFLVETPLRPSPIPYTTTQTSHLPEKYGSYHQLYKCDGVLIAVAVLDILPGCVSSVYFFYDPDWDKHSLGKLSALREAALAAEIHAAGAPEQPYLYMGYYVHSCVKMRYKADYLPSYLADPDTFEWFPIDSVCIPLLEKYRYACFSDPAKSTNEDPRQVAAEERQIPPELLSEVNAVTSIEKGVVRVVPVTKHPIWEEEEDRLALTACIAGMGNELAKEVILYLE</sequence>
<dbReference type="InterPro" id="IPR030700">
    <property type="entry name" value="N-end_Aminoacyl_Trfase"/>
</dbReference>
<comment type="function">
    <text evidence="5">Involved in the post-translational conjugation of arginine to the N-terminal aspartate or glutamate of a protein. This arginylation is required for degradation of the protein via the ubiquitin pathway.</text>
</comment>
<comment type="caution">
    <text evidence="8">The sequence shown here is derived from an EMBL/GenBank/DDBJ whole genome shotgun (WGS) entry which is preliminary data.</text>
</comment>
<name>A0A8H6SMI5_9AGAR</name>
<keyword evidence="9" id="KW-1185">Reference proteome</keyword>
<dbReference type="PANTHER" id="PTHR21367">
    <property type="entry name" value="ARGININE-TRNA-PROTEIN TRANSFERASE 1"/>
    <property type="match status" value="1"/>
</dbReference>
<dbReference type="Proteomes" id="UP000636479">
    <property type="component" value="Unassembled WGS sequence"/>
</dbReference>
<dbReference type="RefSeq" id="XP_037219376.1">
    <property type="nucleotide sequence ID" value="XM_037363732.1"/>
</dbReference>
<evidence type="ECO:0000256" key="5">
    <source>
        <dbReference type="PIRNR" id="PIRNR037207"/>
    </source>
</evidence>
<organism evidence="8 9">
    <name type="scientific">Mycena indigotica</name>
    <dbReference type="NCBI Taxonomy" id="2126181"/>
    <lineage>
        <taxon>Eukaryota</taxon>
        <taxon>Fungi</taxon>
        <taxon>Dikarya</taxon>
        <taxon>Basidiomycota</taxon>
        <taxon>Agaricomycotina</taxon>
        <taxon>Agaricomycetes</taxon>
        <taxon>Agaricomycetidae</taxon>
        <taxon>Agaricales</taxon>
        <taxon>Marasmiineae</taxon>
        <taxon>Mycenaceae</taxon>
        <taxon>Mycena</taxon>
    </lineage>
</organism>
<evidence type="ECO:0000256" key="2">
    <source>
        <dbReference type="ARBA" id="ARBA00022679"/>
    </source>
</evidence>
<gene>
    <name evidence="8" type="ORF">MIND_00702800</name>
</gene>
<feature type="domain" description="N-end rule aminoacyl transferase C-terminal" evidence="7">
    <location>
        <begin position="148"/>
        <end position="290"/>
    </location>
</feature>
<keyword evidence="3 5" id="KW-0833">Ubl conjugation pathway</keyword>
<dbReference type="PANTHER" id="PTHR21367:SF1">
    <property type="entry name" value="ARGINYL-TRNA--PROTEIN TRANSFERASE 1"/>
    <property type="match status" value="1"/>
</dbReference>
<dbReference type="GO" id="GO:0004057">
    <property type="term" value="F:arginyl-tRNA--protein transferase activity"/>
    <property type="evidence" value="ECO:0007669"/>
    <property type="project" value="UniProtKB-EC"/>
</dbReference>
<comment type="similarity">
    <text evidence="1 5">Belongs to the R-transferase family.</text>
</comment>
<evidence type="ECO:0000256" key="3">
    <source>
        <dbReference type="ARBA" id="ARBA00022786"/>
    </source>
</evidence>
<evidence type="ECO:0000256" key="1">
    <source>
        <dbReference type="ARBA" id="ARBA00009991"/>
    </source>
</evidence>
<comment type="catalytic activity">
    <reaction evidence="5">
        <text>an N-terminal L-alpha-aminoacyl-[protein] + L-arginyl-tRNA(Arg) = an N-terminal L-arginyl-L-aminoacyl-[protein] + tRNA(Arg) + H(+)</text>
        <dbReference type="Rhea" id="RHEA:10208"/>
        <dbReference type="Rhea" id="RHEA-COMP:9658"/>
        <dbReference type="Rhea" id="RHEA-COMP:9673"/>
        <dbReference type="Rhea" id="RHEA-COMP:10636"/>
        <dbReference type="Rhea" id="RHEA-COMP:10638"/>
        <dbReference type="ChEBI" id="CHEBI:15378"/>
        <dbReference type="ChEBI" id="CHEBI:78442"/>
        <dbReference type="ChEBI" id="CHEBI:78513"/>
        <dbReference type="ChEBI" id="CHEBI:78597"/>
        <dbReference type="ChEBI" id="CHEBI:83562"/>
        <dbReference type="EC" id="2.3.2.8"/>
    </reaction>
</comment>
<dbReference type="AlphaFoldDB" id="A0A8H6SMI5"/>
<evidence type="ECO:0000313" key="9">
    <source>
        <dbReference type="Proteomes" id="UP000636479"/>
    </source>
</evidence>
<accession>A0A8H6SMI5</accession>
<feature type="domain" description="N-end aminoacyl transferase N-terminal" evidence="6">
    <location>
        <begin position="13"/>
        <end position="95"/>
    </location>
</feature>